<dbReference type="Proteomes" id="UP000192639">
    <property type="component" value="Unassembled WGS sequence"/>
</dbReference>
<dbReference type="VEuPathDB" id="MicrosporidiaDB:ECANGB1_1747"/>
<dbReference type="AlphaFoldDB" id="A0A1Y1S5K3"/>
<evidence type="ECO:0000313" key="2">
    <source>
        <dbReference type="EMBL" id="ORD93695.1"/>
    </source>
</evidence>
<protein>
    <submittedName>
        <fullName evidence="2">Uncharacterized protein</fullName>
    </submittedName>
</protein>
<feature type="compositionally biased region" description="Polar residues" evidence="1">
    <location>
        <begin position="305"/>
        <end position="323"/>
    </location>
</feature>
<dbReference type="OrthoDB" id="542917at2759"/>
<evidence type="ECO:0000313" key="3">
    <source>
        <dbReference type="Proteomes" id="UP000192639"/>
    </source>
</evidence>
<name>A0A1Y1S5K3_9MICR</name>
<feature type="region of interest" description="Disordered" evidence="1">
    <location>
        <begin position="261"/>
        <end position="344"/>
    </location>
</feature>
<dbReference type="EMBL" id="LWDP01000054">
    <property type="protein sequence ID" value="ORD93695.1"/>
    <property type="molecule type" value="Genomic_DNA"/>
</dbReference>
<keyword evidence="3" id="KW-1185">Reference proteome</keyword>
<comment type="caution">
    <text evidence="2">The sequence shown here is derived from an EMBL/GenBank/DDBJ whole genome shotgun (WGS) entry which is preliminary data.</text>
</comment>
<accession>A0A1Y1S5K3</accession>
<gene>
    <name evidence="2" type="ORF">ECANGB1_1747</name>
</gene>
<evidence type="ECO:0000256" key="1">
    <source>
        <dbReference type="SAM" id="MobiDB-lite"/>
    </source>
</evidence>
<sequence>MIYAPGGTFSVSSSHSLDYETKEEKVDSFYDELRDHANTAEHLIENADGINPAYLTNTAKSGIAVDVTNQMHRRLLKGDFGALRESKETISLSNVASLVENDKAVLDKVKSFDELMLLSKLLGDYSRLYRINNSRLLAALLLNLNLDLAPLNGTDREGRILKGALTGDSSIVGDRIVLSGNFYENMSKIKQLLGDLSTPVESDYLSEYFWYKVSIGEYEDVADLKVNDTRIQQYKDGFRQINELTAKLNTVVAPSGIGKFTRPPIGMSRPQQAQNALRMAPKSPVMAPRSPASVPGRPLPKSPVMGSSQQRPIGQGSQPQTRPLPSKPMTPAFGTRPIGQNRPVMPGRPGIGGMGKTPFMNKPMTPPFGQKSESATNRESVFREFSILVEQVKQQVATKNSILINQKKTRFLNGLATYNSVDSATITDEVAGAMESIVQRMKNIDSRLKTDLDAMGVNKTVWLQSLVELIKIGY</sequence>
<proteinExistence type="predicted"/>
<reference evidence="2 3" key="1">
    <citation type="journal article" date="2017" name="Environ. Microbiol.">
        <title>Decay of the glycolytic pathway and adaptation to intranuclear parasitism within Enterocytozoonidae microsporidia.</title>
        <authorList>
            <person name="Wiredu Boakye D."/>
            <person name="Jaroenlak P."/>
            <person name="Prachumwat A."/>
            <person name="Williams T.A."/>
            <person name="Bateman K.S."/>
            <person name="Itsathitphaisarn O."/>
            <person name="Sritunyalucksana K."/>
            <person name="Paszkiewicz K.H."/>
            <person name="Moore K.A."/>
            <person name="Stentiford G.D."/>
            <person name="Williams B.A."/>
        </authorList>
    </citation>
    <scope>NUCLEOTIDE SEQUENCE [LARGE SCALE GENOMIC DNA]</scope>
    <source>
        <strain evidence="2 3">GB1</strain>
    </source>
</reference>
<organism evidence="2 3">
    <name type="scientific">Enterospora canceri</name>
    <dbReference type="NCBI Taxonomy" id="1081671"/>
    <lineage>
        <taxon>Eukaryota</taxon>
        <taxon>Fungi</taxon>
        <taxon>Fungi incertae sedis</taxon>
        <taxon>Microsporidia</taxon>
        <taxon>Enterocytozoonidae</taxon>
        <taxon>Enterospora</taxon>
    </lineage>
</organism>